<evidence type="ECO:0000256" key="2">
    <source>
        <dbReference type="ARBA" id="ARBA00023125"/>
    </source>
</evidence>
<dbReference type="Gene3D" id="1.10.10.60">
    <property type="entry name" value="Homeodomain-like"/>
    <property type="match status" value="2"/>
</dbReference>
<dbReference type="InterPro" id="IPR009057">
    <property type="entry name" value="Homeodomain-like_sf"/>
</dbReference>
<dbReference type="PANTHER" id="PTHR46796">
    <property type="entry name" value="HTH-TYPE TRANSCRIPTIONAL ACTIVATOR RHAS-RELATED"/>
    <property type="match status" value="1"/>
</dbReference>
<reference evidence="6" key="2">
    <citation type="submission" date="2016-04" db="EMBL/GenBank/DDBJ databases">
        <title>Planomonospora sphaerica JCM9374 whole genome shotgun sequence.</title>
        <authorList>
            <person name="Suzuki T."/>
            <person name="Dohra H."/>
            <person name="Kodani S."/>
        </authorList>
    </citation>
    <scope>NUCLEOTIDE SEQUENCE [LARGE SCALE GENOMIC DNA]</scope>
    <source>
        <strain evidence="6">JCM 9374</strain>
    </source>
</reference>
<dbReference type="RefSeq" id="WP_068897258.1">
    <property type="nucleotide sequence ID" value="NZ_BDCX01000006.1"/>
</dbReference>
<evidence type="ECO:0000256" key="3">
    <source>
        <dbReference type="ARBA" id="ARBA00023163"/>
    </source>
</evidence>
<reference evidence="5 6" key="1">
    <citation type="journal article" date="2016" name="Genome Announc.">
        <title>Draft Genome Sequence of Planomonospora sphaerica JCM9374, a Rare Actinomycete.</title>
        <authorList>
            <person name="Dohra H."/>
            <person name="Suzuki T."/>
            <person name="Inoue Y."/>
            <person name="Kodani S."/>
        </authorList>
    </citation>
    <scope>NUCLEOTIDE SEQUENCE [LARGE SCALE GENOMIC DNA]</scope>
    <source>
        <strain evidence="5 6">JCM 9374</strain>
    </source>
</reference>
<evidence type="ECO:0000259" key="4">
    <source>
        <dbReference type="PROSITE" id="PS01124"/>
    </source>
</evidence>
<dbReference type="GO" id="GO:0043565">
    <property type="term" value="F:sequence-specific DNA binding"/>
    <property type="evidence" value="ECO:0007669"/>
    <property type="project" value="InterPro"/>
</dbReference>
<evidence type="ECO:0000313" key="6">
    <source>
        <dbReference type="Proteomes" id="UP000077701"/>
    </source>
</evidence>
<dbReference type="EMBL" id="BDCX01000006">
    <property type="protein sequence ID" value="GAT67157.1"/>
    <property type="molecule type" value="Genomic_DNA"/>
</dbReference>
<dbReference type="Proteomes" id="UP000077701">
    <property type="component" value="Unassembled WGS sequence"/>
</dbReference>
<keyword evidence="3" id="KW-0804">Transcription</keyword>
<dbReference type="SMART" id="SM00342">
    <property type="entry name" value="HTH_ARAC"/>
    <property type="match status" value="1"/>
</dbReference>
<dbReference type="InterPro" id="IPR018062">
    <property type="entry name" value="HTH_AraC-typ_CS"/>
</dbReference>
<gene>
    <name evidence="5" type="ORF">PS9374_02810</name>
</gene>
<evidence type="ECO:0000313" key="5">
    <source>
        <dbReference type="EMBL" id="GAT67157.1"/>
    </source>
</evidence>
<evidence type="ECO:0000256" key="1">
    <source>
        <dbReference type="ARBA" id="ARBA00023015"/>
    </source>
</evidence>
<organism evidence="5 6">
    <name type="scientific">Planomonospora sphaerica</name>
    <dbReference type="NCBI Taxonomy" id="161355"/>
    <lineage>
        <taxon>Bacteria</taxon>
        <taxon>Bacillati</taxon>
        <taxon>Actinomycetota</taxon>
        <taxon>Actinomycetes</taxon>
        <taxon>Streptosporangiales</taxon>
        <taxon>Streptosporangiaceae</taxon>
        <taxon>Planomonospora</taxon>
    </lineage>
</organism>
<dbReference type="STRING" id="161355.PS9374_02810"/>
<dbReference type="Pfam" id="PF12833">
    <property type="entry name" value="HTH_18"/>
    <property type="match status" value="1"/>
</dbReference>
<feature type="domain" description="HTH araC/xylS-type" evidence="4">
    <location>
        <begin position="10"/>
        <end position="108"/>
    </location>
</feature>
<keyword evidence="6" id="KW-1185">Reference proteome</keyword>
<dbReference type="InterPro" id="IPR050204">
    <property type="entry name" value="AraC_XylS_family_regulators"/>
</dbReference>
<dbReference type="PROSITE" id="PS00041">
    <property type="entry name" value="HTH_ARAC_FAMILY_1"/>
    <property type="match status" value="1"/>
</dbReference>
<dbReference type="SUPFAM" id="SSF46689">
    <property type="entry name" value="Homeodomain-like"/>
    <property type="match status" value="2"/>
</dbReference>
<dbReference type="GO" id="GO:0003700">
    <property type="term" value="F:DNA-binding transcription factor activity"/>
    <property type="evidence" value="ECO:0007669"/>
    <property type="project" value="InterPro"/>
</dbReference>
<protein>
    <submittedName>
        <fullName evidence="5">AraC family transcriptional regulator</fullName>
    </submittedName>
</protein>
<accession>A0A171CSP9</accession>
<proteinExistence type="predicted"/>
<dbReference type="PROSITE" id="PS01124">
    <property type="entry name" value="HTH_ARAC_FAMILY_2"/>
    <property type="match status" value="1"/>
</dbReference>
<keyword evidence="1" id="KW-0805">Transcription regulation</keyword>
<keyword evidence="2" id="KW-0238">DNA-binding</keyword>
<dbReference type="InterPro" id="IPR018060">
    <property type="entry name" value="HTH_AraC"/>
</dbReference>
<name>A0A171CSP9_9ACTN</name>
<dbReference type="PANTHER" id="PTHR46796:SF2">
    <property type="entry name" value="TRANSCRIPTIONAL REGULATORY PROTEIN"/>
    <property type="match status" value="1"/>
</dbReference>
<dbReference type="AlphaFoldDB" id="A0A171CSP9"/>
<comment type="caution">
    <text evidence="5">The sequence shown here is derived from an EMBL/GenBank/DDBJ whole genome shotgun (WGS) entry which is preliminary data.</text>
</comment>
<sequence length="252" mass="27338">MEDEIERAVMRVIETMRENPGEQLTIDDLARVAMFSKFHFSRIFRRLTGVPPGRFLSAIRLQEAKTLLLSTPLCVADVCTQVGYSAVGTFSTRFKHSVGVAPTRYRRDRGAGMRAPAREDAAAAGAVIRGALLAPPDEPPGLVCVGLFPDPVPEGWPVRSVVVRSSGAYTLDRVPPGSWYLVAHSLVRHDPAPGRGEPDSALLCVRGPVTVRPGVARTVDLPLRPRRVFDPPVLPAVFDARPADEAMDLVAS</sequence>